<evidence type="ECO:0000313" key="3">
    <source>
        <dbReference type="Proteomes" id="UP001178507"/>
    </source>
</evidence>
<sequence length="549" mass="60248">MRAAPKSAPKSALKSAPKSAPSKANYGPFKSQPSLRPSARPSARPTEPTRPTRPTGPSRPPARPTTPPTPPAEEATWESDWDAGWAEPPSSWEPYEPNEPNEPNEPEVEPVSWVSVPGESLLVTQGYHETGPAVLHDPGIQTLLSDSNSLLYELAGDELFNQITYQHDHDWSLFPEIGHSLKQLGYGEVAICLAICPNIALWAVGMAGQQRKRMQAARLALCVAFAATGQAPEIVSRSPDFMQLCQRADVSMEGLPAASSGRKWKKANAKENGHSEEWNEDWKNGKENWKDRKKEKKEEWKKEWKEEWKEKDWKEDWKKDWKKDWNDWKEERAEGPEAEADAIDAEIEAAAAAAAQDAEAEAPAAPAEPEAEAEMPEPEAVPEPAPKRPRMEKPIPRDSPLWLFVENPPKELEGYILETLVMASNGGKRRSLYAQADGALQAVLGSAASEVTCRDADASACPEVGSALKLLGDKEEPFTLAMSPTRSLCGIGVAATRQVRSRAAKLSLTTLIALQMAENGEDIPDLSEATEVADFLEEARVAKDALLHS</sequence>
<feature type="region of interest" description="Disordered" evidence="1">
    <location>
        <begin position="354"/>
        <end position="396"/>
    </location>
</feature>
<feature type="compositionally biased region" description="Basic and acidic residues" evidence="1">
    <location>
        <begin position="268"/>
        <end position="316"/>
    </location>
</feature>
<evidence type="ECO:0000313" key="2">
    <source>
        <dbReference type="EMBL" id="CAJ1398607.1"/>
    </source>
</evidence>
<organism evidence="2 3">
    <name type="scientific">Effrenium voratum</name>
    <dbReference type="NCBI Taxonomy" id="2562239"/>
    <lineage>
        <taxon>Eukaryota</taxon>
        <taxon>Sar</taxon>
        <taxon>Alveolata</taxon>
        <taxon>Dinophyceae</taxon>
        <taxon>Suessiales</taxon>
        <taxon>Symbiodiniaceae</taxon>
        <taxon>Effrenium</taxon>
    </lineage>
</organism>
<protein>
    <submittedName>
        <fullName evidence="2">Uncharacterized protein</fullName>
    </submittedName>
</protein>
<evidence type="ECO:0000256" key="1">
    <source>
        <dbReference type="SAM" id="MobiDB-lite"/>
    </source>
</evidence>
<reference evidence="2" key="1">
    <citation type="submission" date="2023-08" db="EMBL/GenBank/DDBJ databases">
        <authorList>
            <person name="Chen Y."/>
            <person name="Shah S."/>
            <person name="Dougan E. K."/>
            <person name="Thang M."/>
            <person name="Chan C."/>
        </authorList>
    </citation>
    <scope>NUCLEOTIDE SEQUENCE</scope>
</reference>
<dbReference type="EMBL" id="CAUJNA010003305">
    <property type="protein sequence ID" value="CAJ1398607.1"/>
    <property type="molecule type" value="Genomic_DNA"/>
</dbReference>
<feature type="compositionally biased region" description="Basic and acidic residues" evidence="1">
    <location>
        <begin position="385"/>
        <end position="396"/>
    </location>
</feature>
<gene>
    <name evidence="2" type="ORF">EVOR1521_LOCUS22357</name>
</gene>
<feature type="region of interest" description="Disordered" evidence="1">
    <location>
        <begin position="256"/>
        <end position="316"/>
    </location>
</feature>
<comment type="caution">
    <text evidence="2">The sequence shown here is derived from an EMBL/GenBank/DDBJ whole genome shotgun (WGS) entry which is preliminary data.</text>
</comment>
<accession>A0AA36J3V0</accession>
<proteinExistence type="predicted"/>
<dbReference type="AlphaFoldDB" id="A0AA36J3V0"/>
<feature type="compositionally biased region" description="Low complexity" evidence="1">
    <location>
        <begin position="354"/>
        <end position="368"/>
    </location>
</feature>
<feature type="compositionally biased region" description="Pro residues" evidence="1">
    <location>
        <begin position="57"/>
        <end position="71"/>
    </location>
</feature>
<keyword evidence="3" id="KW-1185">Reference proteome</keyword>
<feature type="region of interest" description="Disordered" evidence="1">
    <location>
        <begin position="1"/>
        <end position="110"/>
    </location>
</feature>
<dbReference type="Proteomes" id="UP001178507">
    <property type="component" value="Unassembled WGS sequence"/>
</dbReference>
<name>A0AA36J3V0_9DINO</name>
<feature type="compositionally biased region" description="Low complexity" evidence="1">
    <location>
        <begin position="1"/>
        <end position="24"/>
    </location>
</feature>